<dbReference type="Gene3D" id="1.10.287.130">
    <property type="match status" value="1"/>
</dbReference>
<dbReference type="InterPro" id="IPR038318">
    <property type="entry name" value="KdpD_sf"/>
</dbReference>
<dbReference type="CDD" id="cd00075">
    <property type="entry name" value="HATPase"/>
    <property type="match status" value="1"/>
</dbReference>
<evidence type="ECO:0000256" key="1">
    <source>
        <dbReference type="ARBA" id="ARBA00000085"/>
    </source>
</evidence>
<evidence type="ECO:0000256" key="3">
    <source>
        <dbReference type="ARBA" id="ARBA00012438"/>
    </source>
</evidence>
<dbReference type="RefSeq" id="WP_062327346.1">
    <property type="nucleotide sequence ID" value="NZ_CP014476.1"/>
</dbReference>
<dbReference type="InterPro" id="IPR004358">
    <property type="entry name" value="Sig_transdc_His_kin-like_C"/>
</dbReference>
<keyword evidence="4" id="KW-0597">Phosphoprotein</keyword>
<keyword evidence="11" id="KW-0902">Two-component regulatory system</keyword>
<dbReference type="Gene3D" id="1.20.120.620">
    <property type="entry name" value="Backbone structure of the membrane domain of e. Coli histidine kinase receptor kdpd"/>
    <property type="match status" value="1"/>
</dbReference>
<dbReference type="Proteomes" id="UP000030512">
    <property type="component" value="Chromosome"/>
</dbReference>
<dbReference type="Pfam" id="PF02702">
    <property type="entry name" value="KdpD"/>
    <property type="match status" value="1"/>
</dbReference>
<dbReference type="Pfam" id="PF00512">
    <property type="entry name" value="HisKA"/>
    <property type="match status" value="1"/>
</dbReference>
<dbReference type="InterPro" id="IPR003852">
    <property type="entry name" value="Sig_transdc_His_kinase_KdpD_N"/>
</dbReference>
<dbReference type="SUPFAM" id="SSF52402">
    <property type="entry name" value="Adenine nucleotide alpha hydrolases-like"/>
    <property type="match status" value="1"/>
</dbReference>
<dbReference type="EMBL" id="CP014476">
    <property type="protein sequence ID" value="AMK75146.1"/>
    <property type="molecule type" value="Genomic_DNA"/>
</dbReference>
<dbReference type="SMART" id="SM00388">
    <property type="entry name" value="HisKA"/>
    <property type="match status" value="1"/>
</dbReference>
<dbReference type="SUPFAM" id="SSF55781">
    <property type="entry name" value="GAF domain-like"/>
    <property type="match status" value="1"/>
</dbReference>
<dbReference type="FunFam" id="3.40.50.300:FF:000483">
    <property type="entry name" value="Sensor histidine kinase KdpD"/>
    <property type="match status" value="1"/>
</dbReference>
<dbReference type="InterPro" id="IPR027417">
    <property type="entry name" value="P-loop_NTPase"/>
</dbReference>
<keyword evidence="6 14" id="KW-0812">Transmembrane</keyword>
<dbReference type="Gene3D" id="3.30.565.10">
    <property type="entry name" value="Histidine kinase-like ATPase, C-terminal domain"/>
    <property type="match status" value="1"/>
</dbReference>
<dbReference type="InterPro" id="IPR036097">
    <property type="entry name" value="HisK_dim/P_sf"/>
</dbReference>
<dbReference type="PANTHER" id="PTHR45569:SF1">
    <property type="entry name" value="SENSOR PROTEIN KDPD"/>
    <property type="match status" value="1"/>
</dbReference>
<evidence type="ECO:0000256" key="14">
    <source>
        <dbReference type="SAM" id="Phobius"/>
    </source>
</evidence>
<evidence type="ECO:0000259" key="15">
    <source>
        <dbReference type="PROSITE" id="PS50109"/>
    </source>
</evidence>
<evidence type="ECO:0000256" key="8">
    <source>
        <dbReference type="ARBA" id="ARBA00022777"/>
    </source>
</evidence>
<keyword evidence="5" id="KW-0808">Transferase</keyword>
<dbReference type="Pfam" id="PF13493">
    <property type="entry name" value="DUF4118"/>
    <property type="match status" value="1"/>
</dbReference>
<dbReference type="STRING" id="1538553.JT25_001380"/>
<dbReference type="InterPro" id="IPR052023">
    <property type="entry name" value="Histidine_kinase_KdpD"/>
</dbReference>
<dbReference type="Gene3D" id="3.30.450.40">
    <property type="match status" value="1"/>
</dbReference>
<dbReference type="InterPro" id="IPR036890">
    <property type="entry name" value="HATPase_C_sf"/>
</dbReference>
<dbReference type="GO" id="GO:0005886">
    <property type="term" value="C:plasma membrane"/>
    <property type="evidence" value="ECO:0007669"/>
    <property type="project" value="TreeGrafter"/>
</dbReference>
<protein>
    <recommendedName>
        <fullName evidence="3">histidine kinase</fullName>
        <ecNumber evidence="3">2.7.13.3</ecNumber>
    </recommendedName>
</protein>
<evidence type="ECO:0000256" key="12">
    <source>
        <dbReference type="ARBA" id="ARBA00023136"/>
    </source>
</evidence>
<dbReference type="InterPro" id="IPR029016">
    <property type="entry name" value="GAF-like_dom_sf"/>
</dbReference>
<dbReference type="PRINTS" id="PR00344">
    <property type="entry name" value="BCTRLSENSOR"/>
</dbReference>
<organism evidence="16 17">
    <name type="scientific">Methylomonas denitrificans</name>
    <dbReference type="NCBI Taxonomy" id="1538553"/>
    <lineage>
        <taxon>Bacteria</taxon>
        <taxon>Pseudomonadati</taxon>
        <taxon>Pseudomonadota</taxon>
        <taxon>Gammaproteobacteria</taxon>
        <taxon>Methylococcales</taxon>
        <taxon>Methylococcaceae</taxon>
        <taxon>Methylomonas</taxon>
    </lineage>
</organism>
<comment type="function">
    <text evidence="13">Member of the two-component regulatory system KdpD/KdpE involved in the regulation of the kdp operon. KdpD may function as a membrane-associated protein kinase that phosphorylates KdpE in response to environmental signals.</text>
</comment>
<sequence>MNEPRLDPDQLLARVERDKARAKRGRLKIFFGAAAGVGKSYAMLLAARERRAENLDVVVGLIETHGRSETQALLQGLEILPTRKIDYKGAVLQEFDIDAALKRRPAIILVDELAHTNAPGSRHPKRWQDIRELLDAGIDVYTALNVQHLESLNDDVGQIAGIRIWETVPDTVFEDADEVELVDLPPDELLLRLREGKVYLPQQAQQAIQNFFRKGNLIALRELALRQTTNRVDAQMLDYREDNAIREVWQVNERLMVCIGPSVLAERLVRAGKRLATSLRSAWIVVYVETPELARLPAEKRDGILRVLRLAEQLGAETVTLSAPEMSEAIIRFARERNINKIVVGKPSRRGWRRWLLGSVVDVLISHAHNINIYLLGSPQMGEQEELEAELSLFKKTPLPGLRQRIPTKTRRRYRGYLWAMAVTLLCTTVGKMLFGKVELANVVMVYLLGVVFIATHFGRGPSVLASLLSVGVFDVLFVQPFYSLSVADSQYLITLLAMLVVAIVISNLMVNVRAQAKVAAHRERRAAALYAMSKELAVAQSEQQIVVTAVKHLHAEFSSRNVILFANPAGRLIYPKQNSLPQSLRGADLSVAQWVYDHNEMAGQGTHTLPGSAAIYFPIPDEDKAIGVLALLPVNLRRVFLPEQQKLLETFLRQIGQAVARLRFAEQAKASQMQIEAEQLRNSLLSAISHDLRTPLATIIGSASALVEDEGHLQTQHRQELGRAIYDEAERMANLVNNILDMARLDAGVVELNKQWHPVEEIIGTVLTRLQKHLAGRKVSVSLPPGIPLVFVDAVLIEQVLINLLENALRYTAAESELEVFAQNVGTTMEISVADHGPGIPKGLEDRLFEKFYQAHHESAQSGVGLGLAICRAIVEVHGGRIRAKNKPGGGAIFTFALPNDESPPCMEPEE</sequence>
<evidence type="ECO:0000256" key="13">
    <source>
        <dbReference type="ARBA" id="ARBA00057300"/>
    </source>
</evidence>
<evidence type="ECO:0000256" key="4">
    <source>
        <dbReference type="ARBA" id="ARBA00022553"/>
    </source>
</evidence>
<feature type="transmembrane region" description="Helical" evidence="14">
    <location>
        <begin position="492"/>
        <end position="513"/>
    </location>
</feature>
<dbReference type="InterPro" id="IPR003018">
    <property type="entry name" value="GAF"/>
</dbReference>
<dbReference type="OrthoDB" id="9806130at2"/>
<proteinExistence type="predicted"/>
<evidence type="ECO:0000313" key="17">
    <source>
        <dbReference type="Proteomes" id="UP000030512"/>
    </source>
</evidence>
<evidence type="ECO:0000256" key="11">
    <source>
        <dbReference type="ARBA" id="ARBA00023012"/>
    </source>
</evidence>
<feature type="transmembrane region" description="Helical" evidence="14">
    <location>
        <begin position="465"/>
        <end position="486"/>
    </location>
</feature>
<keyword evidence="9" id="KW-0067">ATP-binding</keyword>
<dbReference type="GO" id="GO:0000155">
    <property type="term" value="F:phosphorelay sensor kinase activity"/>
    <property type="evidence" value="ECO:0007669"/>
    <property type="project" value="InterPro"/>
</dbReference>
<dbReference type="CDD" id="cd01987">
    <property type="entry name" value="USP_KdpD-like"/>
    <property type="match status" value="1"/>
</dbReference>
<dbReference type="SUPFAM" id="SSF55874">
    <property type="entry name" value="ATPase domain of HSP90 chaperone/DNA topoisomerase II/histidine kinase"/>
    <property type="match status" value="1"/>
</dbReference>
<evidence type="ECO:0000256" key="6">
    <source>
        <dbReference type="ARBA" id="ARBA00022692"/>
    </source>
</evidence>
<dbReference type="EC" id="2.7.13.3" evidence="3"/>
<evidence type="ECO:0000256" key="10">
    <source>
        <dbReference type="ARBA" id="ARBA00022989"/>
    </source>
</evidence>
<dbReference type="Pfam" id="PF13492">
    <property type="entry name" value="GAF_3"/>
    <property type="match status" value="1"/>
</dbReference>
<evidence type="ECO:0000256" key="9">
    <source>
        <dbReference type="ARBA" id="ARBA00022840"/>
    </source>
</evidence>
<dbReference type="GO" id="GO:0005524">
    <property type="term" value="F:ATP binding"/>
    <property type="evidence" value="ECO:0007669"/>
    <property type="project" value="UniProtKB-KW"/>
</dbReference>
<dbReference type="Gene3D" id="3.40.50.620">
    <property type="entry name" value="HUPs"/>
    <property type="match status" value="1"/>
</dbReference>
<dbReference type="FunFam" id="3.30.565.10:FF:000042">
    <property type="entry name" value="Two-component sensor histidine kinase KdpD"/>
    <property type="match status" value="1"/>
</dbReference>
<dbReference type="Gene3D" id="3.40.50.300">
    <property type="entry name" value="P-loop containing nucleotide triphosphate hydrolases"/>
    <property type="match status" value="1"/>
</dbReference>
<gene>
    <name evidence="16" type="ORF">JT25_001380</name>
</gene>
<keyword evidence="10 14" id="KW-1133">Transmembrane helix</keyword>
<comment type="subcellular location">
    <subcellularLocation>
        <location evidence="2">Membrane</location>
        <topology evidence="2">Multi-pass membrane protein</topology>
    </subcellularLocation>
</comment>
<feature type="domain" description="Histidine kinase" evidence="15">
    <location>
        <begin position="688"/>
        <end position="903"/>
    </location>
</feature>
<dbReference type="GO" id="GO:0005737">
    <property type="term" value="C:cytoplasm"/>
    <property type="evidence" value="ECO:0007669"/>
    <property type="project" value="UniProtKB-ARBA"/>
</dbReference>
<dbReference type="InterPro" id="IPR025201">
    <property type="entry name" value="KdpD_TM"/>
</dbReference>
<accession>A0A140E422</accession>
<dbReference type="AlphaFoldDB" id="A0A140E422"/>
<dbReference type="PANTHER" id="PTHR45569">
    <property type="entry name" value="SENSOR PROTEIN KDPD"/>
    <property type="match status" value="1"/>
</dbReference>
<name>A0A140E422_9GAMM</name>
<dbReference type="InterPro" id="IPR014729">
    <property type="entry name" value="Rossmann-like_a/b/a_fold"/>
</dbReference>
<evidence type="ECO:0000256" key="2">
    <source>
        <dbReference type="ARBA" id="ARBA00004141"/>
    </source>
</evidence>
<dbReference type="KEGG" id="mdn:JT25_001380"/>
<keyword evidence="8" id="KW-0418">Kinase</keyword>
<dbReference type="CDD" id="cd00082">
    <property type="entry name" value="HisKA"/>
    <property type="match status" value="1"/>
</dbReference>
<dbReference type="PROSITE" id="PS50109">
    <property type="entry name" value="HIS_KIN"/>
    <property type="match status" value="1"/>
</dbReference>
<reference evidence="16 17" key="1">
    <citation type="journal article" date="2015" name="Environ. Microbiol.">
        <title>Methane oxidation coupled to nitrate reduction under hypoxia by the Gammaproteobacterium Methylomonas denitrificans, sp. nov. type strain FJG1.</title>
        <authorList>
            <person name="Kits K.D."/>
            <person name="Klotz M.G."/>
            <person name="Stein L.Y."/>
        </authorList>
    </citation>
    <scope>NUCLEOTIDE SEQUENCE [LARGE SCALE GENOMIC DNA]</scope>
    <source>
        <strain evidence="16 17">FJG1</strain>
    </source>
</reference>
<evidence type="ECO:0000313" key="16">
    <source>
        <dbReference type="EMBL" id="AMK75146.1"/>
    </source>
</evidence>
<dbReference type="Pfam" id="PF02518">
    <property type="entry name" value="HATPase_c"/>
    <property type="match status" value="1"/>
</dbReference>
<dbReference type="FunFam" id="1.10.287.130:FF:000001">
    <property type="entry name" value="Two-component sensor histidine kinase"/>
    <property type="match status" value="1"/>
</dbReference>
<dbReference type="SUPFAM" id="SSF47384">
    <property type="entry name" value="Homodimeric domain of signal transducing histidine kinase"/>
    <property type="match status" value="1"/>
</dbReference>
<dbReference type="Pfam" id="PF00582">
    <property type="entry name" value="Usp"/>
    <property type="match status" value="1"/>
</dbReference>
<dbReference type="InterPro" id="IPR003661">
    <property type="entry name" value="HisK_dim/P_dom"/>
</dbReference>
<evidence type="ECO:0000256" key="5">
    <source>
        <dbReference type="ARBA" id="ARBA00022679"/>
    </source>
</evidence>
<dbReference type="InterPro" id="IPR006016">
    <property type="entry name" value="UspA"/>
</dbReference>
<keyword evidence="7" id="KW-0547">Nucleotide-binding</keyword>
<feature type="transmembrane region" description="Helical" evidence="14">
    <location>
        <begin position="440"/>
        <end position="458"/>
    </location>
</feature>
<dbReference type="SMART" id="SM00387">
    <property type="entry name" value="HATPase_c"/>
    <property type="match status" value="1"/>
</dbReference>
<dbReference type="InterPro" id="IPR003594">
    <property type="entry name" value="HATPase_dom"/>
</dbReference>
<comment type="catalytic activity">
    <reaction evidence="1">
        <text>ATP + protein L-histidine = ADP + protein N-phospho-L-histidine.</text>
        <dbReference type="EC" id="2.7.13.3"/>
    </reaction>
</comment>
<keyword evidence="12 14" id="KW-0472">Membrane</keyword>
<keyword evidence="17" id="KW-1185">Reference proteome</keyword>
<evidence type="ECO:0000256" key="7">
    <source>
        <dbReference type="ARBA" id="ARBA00022741"/>
    </source>
</evidence>
<feature type="transmembrane region" description="Helical" evidence="14">
    <location>
        <begin position="416"/>
        <end position="434"/>
    </location>
</feature>
<dbReference type="GO" id="GO:0042802">
    <property type="term" value="F:identical protein binding"/>
    <property type="evidence" value="ECO:0007669"/>
    <property type="project" value="UniProtKB-ARBA"/>
</dbReference>
<dbReference type="InterPro" id="IPR005467">
    <property type="entry name" value="His_kinase_dom"/>
</dbReference>